<dbReference type="RefSeq" id="WP_193638106.1">
    <property type="nucleotide sequence ID" value="NZ_JADCSA010000007.1"/>
</dbReference>
<dbReference type="InterPro" id="IPR013520">
    <property type="entry name" value="Ribonucl_H"/>
</dbReference>
<dbReference type="InterPro" id="IPR012337">
    <property type="entry name" value="RNaseH-like_sf"/>
</dbReference>
<protein>
    <submittedName>
        <fullName evidence="6">3'-5' exonuclease</fullName>
    </submittedName>
</protein>
<comment type="caution">
    <text evidence="6">The sequence shown here is derived from an EMBL/GenBank/DDBJ whole genome shotgun (WGS) entry which is preliminary data.</text>
</comment>
<dbReference type="Gene3D" id="3.30.420.10">
    <property type="entry name" value="Ribonuclease H-like superfamily/Ribonuclease H"/>
    <property type="match status" value="1"/>
</dbReference>
<dbReference type="EMBL" id="JADCSA010000007">
    <property type="protein sequence ID" value="MBE7324771.1"/>
    <property type="molecule type" value="Genomic_DNA"/>
</dbReference>
<keyword evidence="7" id="KW-1185">Reference proteome</keyword>
<proteinExistence type="predicted"/>
<evidence type="ECO:0000256" key="4">
    <source>
        <dbReference type="SAM" id="MobiDB-lite"/>
    </source>
</evidence>
<evidence type="ECO:0000256" key="1">
    <source>
        <dbReference type="ARBA" id="ARBA00022722"/>
    </source>
</evidence>
<evidence type="ECO:0000256" key="3">
    <source>
        <dbReference type="ARBA" id="ARBA00022839"/>
    </source>
</evidence>
<dbReference type="GO" id="GO:0004527">
    <property type="term" value="F:exonuclease activity"/>
    <property type="evidence" value="ECO:0007669"/>
    <property type="project" value="UniProtKB-KW"/>
</dbReference>
<dbReference type="Pfam" id="PF00929">
    <property type="entry name" value="RNase_T"/>
    <property type="match status" value="1"/>
</dbReference>
<feature type="domain" description="Exonuclease" evidence="5">
    <location>
        <begin position="49"/>
        <end position="224"/>
    </location>
</feature>
<dbReference type="SUPFAM" id="SSF53098">
    <property type="entry name" value="Ribonuclease H-like"/>
    <property type="match status" value="1"/>
</dbReference>
<dbReference type="InterPro" id="IPR036397">
    <property type="entry name" value="RNaseH_sf"/>
</dbReference>
<dbReference type="Proteomes" id="UP000756387">
    <property type="component" value="Unassembled WGS sequence"/>
</dbReference>
<feature type="region of interest" description="Disordered" evidence="4">
    <location>
        <begin position="1"/>
        <end position="38"/>
    </location>
</feature>
<reference evidence="6 7" key="1">
    <citation type="submission" date="2020-10" db="EMBL/GenBank/DDBJ databases">
        <title>Nocardioides sp. isolated from sludge.</title>
        <authorList>
            <person name="Zhang X."/>
        </authorList>
    </citation>
    <scope>NUCLEOTIDE SEQUENCE [LARGE SCALE GENOMIC DNA]</scope>
    <source>
        <strain evidence="6 7">Y6</strain>
    </source>
</reference>
<evidence type="ECO:0000259" key="5">
    <source>
        <dbReference type="SMART" id="SM00479"/>
    </source>
</evidence>
<organism evidence="6 7">
    <name type="scientific">Nocardioides malaquae</name>
    <dbReference type="NCBI Taxonomy" id="2773426"/>
    <lineage>
        <taxon>Bacteria</taxon>
        <taxon>Bacillati</taxon>
        <taxon>Actinomycetota</taxon>
        <taxon>Actinomycetes</taxon>
        <taxon>Propionibacteriales</taxon>
        <taxon>Nocardioidaceae</taxon>
        <taxon>Nocardioides</taxon>
    </lineage>
</organism>
<evidence type="ECO:0000313" key="7">
    <source>
        <dbReference type="Proteomes" id="UP000756387"/>
    </source>
</evidence>
<keyword evidence="1" id="KW-0540">Nuclease</keyword>
<dbReference type="SMART" id="SM00479">
    <property type="entry name" value="EXOIII"/>
    <property type="match status" value="1"/>
</dbReference>
<dbReference type="CDD" id="cd06127">
    <property type="entry name" value="DEDDh"/>
    <property type="match status" value="1"/>
</dbReference>
<keyword evidence="3 6" id="KW-0269">Exonuclease</keyword>
<name>A0ABR9RT87_9ACTN</name>
<dbReference type="PANTHER" id="PTHR30231:SF4">
    <property type="entry name" value="PROTEIN NEN2"/>
    <property type="match status" value="1"/>
</dbReference>
<gene>
    <name evidence="6" type="ORF">IEQ44_08905</name>
</gene>
<keyword evidence="2" id="KW-0378">Hydrolase</keyword>
<sequence>MRGGLRRGWCPGWRPGRRPPRPEDYPAGPVRDLAAAPPPAATTPWSAIDFLAVDLETTGLDPRRDHVLTAGWVPVRGGQVVLAETREVALRLPPGVGVGDSATVHGLTDDALAGAAAPVAALTELLAALRGHVLLAHHAPIELDFIGAAVQREWGCGVPLTAVDTLRLHHRLVADAQGEAPPGSLRLDAARRHFHLPRYGAHRASTDAIAAAELLLAQAAELEARLGHPPTLRDMAPTRRR</sequence>
<evidence type="ECO:0000256" key="2">
    <source>
        <dbReference type="ARBA" id="ARBA00022801"/>
    </source>
</evidence>
<evidence type="ECO:0000313" key="6">
    <source>
        <dbReference type="EMBL" id="MBE7324771.1"/>
    </source>
</evidence>
<accession>A0ABR9RT87</accession>
<dbReference type="PANTHER" id="PTHR30231">
    <property type="entry name" value="DNA POLYMERASE III SUBUNIT EPSILON"/>
    <property type="match status" value="1"/>
</dbReference>